<evidence type="ECO:0000259" key="1">
    <source>
        <dbReference type="Pfam" id="PF13460"/>
    </source>
</evidence>
<protein>
    <submittedName>
        <fullName evidence="2">NAD(P)H-binding protein</fullName>
    </submittedName>
</protein>
<gene>
    <name evidence="2" type="ORF">K1Y72_34930</name>
</gene>
<evidence type="ECO:0000313" key="3">
    <source>
        <dbReference type="Proteomes" id="UP000774570"/>
    </source>
</evidence>
<keyword evidence="3" id="KW-1185">Reference proteome</keyword>
<feature type="domain" description="NAD(P)-binding" evidence="1">
    <location>
        <begin position="6"/>
        <end position="182"/>
    </location>
</feature>
<dbReference type="Gene3D" id="3.90.25.10">
    <property type="entry name" value="UDP-galactose 4-epimerase, domain 1"/>
    <property type="match status" value="1"/>
</dbReference>
<dbReference type="SUPFAM" id="SSF51735">
    <property type="entry name" value="NAD(P)-binding Rossmann-fold domains"/>
    <property type="match status" value="1"/>
</dbReference>
<dbReference type="PANTHER" id="PTHR47129:SF1">
    <property type="entry name" value="NMRA-LIKE DOMAIN-CONTAINING PROTEIN"/>
    <property type="match status" value="1"/>
</dbReference>
<evidence type="ECO:0000313" key="2">
    <source>
        <dbReference type="EMBL" id="MBW8487592.1"/>
    </source>
</evidence>
<dbReference type="RefSeq" id="WP_220170828.1">
    <property type="nucleotide sequence ID" value="NZ_JAIBOA010000037.1"/>
</dbReference>
<sequence>MLAVSGASGKLGGLVLRHLLDRVDASRVLALTRTPDRVKGVRARHADFTAPGDLARALDGVERLLVISLDAWTGRVPAHTAAIEAAAEAGVGHLVYTSVTRAGDPGNPVGVVADHRDTERVLAGSGVPFTALRFNFWPEILLDMGLAQRAVATGELPTTAGKGRVGYVTRDDSAAVASAVLAEGGSTGEYLDVTGPEAVTAAGLAAALSEATGRPVRHVPLDPAEATARLAAQGVPETLAAAWAGAGAAHRAGWMDVVTGAVPRLTGRPATSLTAYLTGRRADLL</sequence>
<dbReference type="Pfam" id="PF13460">
    <property type="entry name" value="NAD_binding_10"/>
    <property type="match status" value="1"/>
</dbReference>
<proteinExistence type="predicted"/>
<accession>A0ABS7G4G0</accession>
<dbReference type="InterPro" id="IPR052718">
    <property type="entry name" value="NmrA-type_oxidoreductase"/>
</dbReference>
<comment type="caution">
    <text evidence="2">The sequence shown here is derived from an EMBL/GenBank/DDBJ whole genome shotgun (WGS) entry which is preliminary data.</text>
</comment>
<name>A0ABS7G4G0_9ACTN</name>
<dbReference type="InterPro" id="IPR016040">
    <property type="entry name" value="NAD(P)-bd_dom"/>
</dbReference>
<organism evidence="2 3">
    <name type="scientific">Actinomadura parmotrematis</name>
    <dbReference type="NCBI Taxonomy" id="2864039"/>
    <lineage>
        <taxon>Bacteria</taxon>
        <taxon>Bacillati</taxon>
        <taxon>Actinomycetota</taxon>
        <taxon>Actinomycetes</taxon>
        <taxon>Streptosporangiales</taxon>
        <taxon>Thermomonosporaceae</taxon>
        <taxon>Actinomadura</taxon>
    </lineage>
</organism>
<dbReference type="Gene3D" id="3.40.50.720">
    <property type="entry name" value="NAD(P)-binding Rossmann-like Domain"/>
    <property type="match status" value="1"/>
</dbReference>
<dbReference type="Proteomes" id="UP000774570">
    <property type="component" value="Unassembled WGS sequence"/>
</dbReference>
<reference evidence="2 3" key="1">
    <citation type="submission" date="2021-07" db="EMBL/GenBank/DDBJ databases">
        <title>Actinomadura sp. PM05-2 isolated from lichen.</title>
        <authorList>
            <person name="Somphong A."/>
            <person name="Phongsopitanun W."/>
            <person name="Tanasupawat S."/>
            <person name="Peongsungnone V."/>
        </authorList>
    </citation>
    <scope>NUCLEOTIDE SEQUENCE [LARGE SCALE GENOMIC DNA]</scope>
    <source>
        <strain evidence="2 3">PM05-2</strain>
    </source>
</reference>
<dbReference type="EMBL" id="JAIBOA010000037">
    <property type="protein sequence ID" value="MBW8487592.1"/>
    <property type="molecule type" value="Genomic_DNA"/>
</dbReference>
<dbReference type="PANTHER" id="PTHR47129">
    <property type="entry name" value="QUINONE OXIDOREDUCTASE 2"/>
    <property type="match status" value="1"/>
</dbReference>
<dbReference type="InterPro" id="IPR036291">
    <property type="entry name" value="NAD(P)-bd_dom_sf"/>
</dbReference>